<dbReference type="InterPro" id="IPR001878">
    <property type="entry name" value="Znf_CCHC"/>
</dbReference>
<dbReference type="GO" id="GO:0008270">
    <property type="term" value="F:zinc ion binding"/>
    <property type="evidence" value="ECO:0007669"/>
    <property type="project" value="UniProtKB-KW"/>
</dbReference>
<feature type="domain" description="CCHC-type" evidence="2">
    <location>
        <begin position="120"/>
        <end position="134"/>
    </location>
</feature>
<gene>
    <name evidence="3" type="ORF">PSYICH_LOCUS15514</name>
</gene>
<name>A0A9P0GGJ5_9CUCU</name>
<keyword evidence="1" id="KW-0863">Zinc-finger</keyword>
<proteinExistence type="predicted"/>
<accession>A0A9P0GGJ5</accession>
<keyword evidence="1" id="KW-0479">Metal-binding</keyword>
<evidence type="ECO:0000256" key="1">
    <source>
        <dbReference type="PROSITE-ProRule" id="PRU00047"/>
    </source>
</evidence>
<dbReference type="Gene3D" id="4.10.60.10">
    <property type="entry name" value="Zinc finger, CCHC-type"/>
    <property type="match status" value="1"/>
</dbReference>
<sequence length="148" mass="17277">MLRTNGGHMAAYMLKETLAKGLQENDIVVKKDTSTRIIHIMGMDGITTKEVIEAVKTVLNTKKSFIVRFLDQYIPKHKTLLQKCDRRSIQETINPKRWFKCEELDYNTRDCKGPNRARNCLRCWETGHISKDCKGEEYCYSCKKKNIE</sequence>
<dbReference type="EMBL" id="OV651821">
    <property type="protein sequence ID" value="CAH1115115.1"/>
    <property type="molecule type" value="Genomic_DNA"/>
</dbReference>
<dbReference type="PROSITE" id="PS50158">
    <property type="entry name" value="ZF_CCHC"/>
    <property type="match status" value="1"/>
</dbReference>
<dbReference type="InterPro" id="IPR036875">
    <property type="entry name" value="Znf_CCHC_sf"/>
</dbReference>
<evidence type="ECO:0000259" key="2">
    <source>
        <dbReference type="PROSITE" id="PS50158"/>
    </source>
</evidence>
<reference evidence="3" key="1">
    <citation type="submission" date="2022-01" db="EMBL/GenBank/DDBJ databases">
        <authorList>
            <person name="King R."/>
        </authorList>
    </citation>
    <scope>NUCLEOTIDE SEQUENCE</scope>
</reference>
<organism evidence="3 4">
    <name type="scientific">Psylliodes chrysocephalus</name>
    <dbReference type="NCBI Taxonomy" id="3402493"/>
    <lineage>
        <taxon>Eukaryota</taxon>
        <taxon>Metazoa</taxon>
        <taxon>Ecdysozoa</taxon>
        <taxon>Arthropoda</taxon>
        <taxon>Hexapoda</taxon>
        <taxon>Insecta</taxon>
        <taxon>Pterygota</taxon>
        <taxon>Neoptera</taxon>
        <taxon>Endopterygota</taxon>
        <taxon>Coleoptera</taxon>
        <taxon>Polyphaga</taxon>
        <taxon>Cucujiformia</taxon>
        <taxon>Chrysomeloidea</taxon>
        <taxon>Chrysomelidae</taxon>
        <taxon>Galerucinae</taxon>
        <taxon>Alticini</taxon>
        <taxon>Psylliodes</taxon>
    </lineage>
</organism>
<dbReference type="Proteomes" id="UP001153636">
    <property type="component" value="Chromosome 9"/>
</dbReference>
<dbReference type="GO" id="GO:0003676">
    <property type="term" value="F:nucleic acid binding"/>
    <property type="evidence" value="ECO:0007669"/>
    <property type="project" value="InterPro"/>
</dbReference>
<evidence type="ECO:0000313" key="3">
    <source>
        <dbReference type="EMBL" id="CAH1115115.1"/>
    </source>
</evidence>
<keyword evidence="1" id="KW-0862">Zinc</keyword>
<keyword evidence="4" id="KW-1185">Reference proteome</keyword>
<evidence type="ECO:0000313" key="4">
    <source>
        <dbReference type="Proteomes" id="UP001153636"/>
    </source>
</evidence>
<dbReference type="AlphaFoldDB" id="A0A9P0GGJ5"/>
<protein>
    <recommendedName>
        <fullName evidence="2">CCHC-type domain-containing protein</fullName>
    </recommendedName>
</protein>
<dbReference type="SUPFAM" id="SSF57756">
    <property type="entry name" value="Retrovirus zinc finger-like domains"/>
    <property type="match status" value="1"/>
</dbReference>